<dbReference type="Proteomes" id="UP000728032">
    <property type="component" value="Unassembled WGS sequence"/>
</dbReference>
<sequence length="70" mass="8674">MNLLHRYLILRYRCDCESKSKFLRIMNALIDLHNVKEAHKHNYWRKDPKLVLPLLREVFDMHPHVNHHYL</sequence>
<evidence type="ECO:0000313" key="5">
    <source>
        <dbReference type="Proteomes" id="UP000728032"/>
    </source>
</evidence>
<dbReference type="EMBL" id="OC919215">
    <property type="protein sequence ID" value="CAD7650917.1"/>
    <property type="molecule type" value="Genomic_DNA"/>
</dbReference>
<keyword evidence="5" id="KW-1185">Reference proteome</keyword>
<evidence type="ECO:0000256" key="3">
    <source>
        <dbReference type="ARBA" id="ARBA00023170"/>
    </source>
</evidence>
<dbReference type="Gene3D" id="1.10.565.10">
    <property type="entry name" value="Retinoid X Receptor"/>
    <property type="match status" value="1"/>
</dbReference>
<keyword evidence="2" id="KW-0804">Transcription</keyword>
<evidence type="ECO:0000256" key="1">
    <source>
        <dbReference type="ARBA" id="ARBA00023015"/>
    </source>
</evidence>
<proteinExistence type="predicted"/>
<dbReference type="AlphaFoldDB" id="A0A7R9LZW3"/>
<organism evidence="4">
    <name type="scientific">Oppiella nova</name>
    <dbReference type="NCBI Taxonomy" id="334625"/>
    <lineage>
        <taxon>Eukaryota</taxon>
        <taxon>Metazoa</taxon>
        <taxon>Ecdysozoa</taxon>
        <taxon>Arthropoda</taxon>
        <taxon>Chelicerata</taxon>
        <taxon>Arachnida</taxon>
        <taxon>Acari</taxon>
        <taxon>Acariformes</taxon>
        <taxon>Sarcoptiformes</taxon>
        <taxon>Oribatida</taxon>
        <taxon>Brachypylina</taxon>
        <taxon>Oppioidea</taxon>
        <taxon>Oppiidae</taxon>
        <taxon>Oppiella</taxon>
    </lineage>
</organism>
<dbReference type="EMBL" id="CAJPVJ010004390">
    <property type="protein sequence ID" value="CAG2168563.1"/>
    <property type="molecule type" value="Genomic_DNA"/>
</dbReference>
<protein>
    <submittedName>
        <fullName evidence="4">Uncharacterized protein</fullName>
    </submittedName>
</protein>
<gene>
    <name evidence="4" type="ORF">ONB1V03_LOCUS8051</name>
</gene>
<name>A0A7R9LZW3_9ACAR</name>
<evidence type="ECO:0000313" key="4">
    <source>
        <dbReference type="EMBL" id="CAD7650917.1"/>
    </source>
</evidence>
<reference evidence="4" key="1">
    <citation type="submission" date="2020-11" db="EMBL/GenBank/DDBJ databases">
        <authorList>
            <person name="Tran Van P."/>
        </authorList>
    </citation>
    <scope>NUCLEOTIDE SEQUENCE</scope>
</reference>
<dbReference type="InterPro" id="IPR035500">
    <property type="entry name" value="NHR-like_dom_sf"/>
</dbReference>
<keyword evidence="1" id="KW-0805">Transcription regulation</keyword>
<evidence type="ECO:0000256" key="2">
    <source>
        <dbReference type="ARBA" id="ARBA00023163"/>
    </source>
</evidence>
<accession>A0A7R9LZW3</accession>
<keyword evidence="3" id="KW-0675">Receptor</keyword>